<feature type="region of interest" description="Disordered" evidence="3">
    <location>
        <begin position="102"/>
        <end position="124"/>
    </location>
</feature>
<dbReference type="Gene3D" id="1.10.10.10">
    <property type="entry name" value="Winged helix-like DNA-binding domain superfamily/Winged helix DNA-binding domain"/>
    <property type="match status" value="1"/>
</dbReference>
<feature type="region of interest" description="Disordered" evidence="3">
    <location>
        <begin position="157"/>
        <end position="178"/>
    </location>
</feature>
<dbReference type="SMART" id="SM00421">
    <property type="entry name" value="HTH_LUXR"/>
    <property type="match status" value="1"/>
</dbReference>
<evidence type="ECO:0000256" key="1">
    <source>
        <dbReference type="ARBA" id="ARBA00022741"/>
    </source>
</evidence>
<dbReference type="SUPFAM" id="SSF46894">
    <property type="entry name" value="C-terminal effector domain of the bipartite response regulators"/>
    <property type="match status" value="1"/>
</dbReference>
<dbReference type="GO" id="GO:0005737">
    <property type="term" value="C:cytoplasm"/>
    <property type="evidence" value="ECO:0007669"/>
    <property type="project" value="TreeGrafter"/>
</dbReference>
<comment type="caution">
    <text evidence="5">The sequence shown here is derived from an EMBL/GenBank/DDBJ whole genome shotgun (WGS) entry which is preliminary data.</text>
</comment>
<dbReference type="PRINTS" id="PR00038">
    <property type="entry name" value="HTHLUXR"/>
</dbReference>
<dbReference type="STRING" id="159449.B4N89_37710"/>
<dbReference type="InterPro" id="IPR016032">
    <property type="entry name" value="Sig_transdc_resp-reg_C-effctor"/>
</dbReference>
<proteinExistence type="predicted"/>
<dbReference type="InterPro" id="IPR027417">
    <property type="entry name" value="P-loop_NTPase"/>
</dbReference>
<dbReference type="PANTHER" id="PTHR16305">
    <property type="entry name" value="TESTICULAR SOLUBLE ADENYLYL CYCLASE"/>
    <property type="match status" value="1"/>
</dbReference>
<evidence type="ECO:0000259" key="4">
    <source>
        <dbReference type="PROSITE" id="PS50043"/>
    </source>
</evidence>
<dbReference type="EMBL" id="MWQN01000003">
    <property type="protein sequence ID" value="OPC77970.1"/>
    <property type="molecule type" value="Genomic_DNA"/>
</dbReference>
<protein>
    <recommendedName>
        <fullName evidence="4">HTH luxR-type domain-containing protein</fullName>
    </recommendedName>
</protein>
<feature type="domain" description="HTH luxR-type" evidence="4">
    <location>
        <begin position="1037"/>
        <end position="1102"/>
    </location>
</feature>
<evidence type="ECO:0000256" key="2">
    <source>
        <dbReference type="ARBA" id="ARBA00022840"/>
    </source>
</evidence>
<organism evidence="5 6">
    <name type="scientific">Embleya scabrispora</name>
    <dbReference type="NCBI Taxonomy" id="159449"/>
    <lineage>
        <taxon>Bacteria</taxon>
        <taxon>Bacillati</taxon>
        <taxon>Actinomycetota</taxon>
        <taxon>Actinomycetes</taxon>
        <taxon>Kitasatosporales</taxon>
        <taxon>Streptomycetaceae</taxon>
        <taxon>Embleya</taxon>
    </lineage>
</organism>
<dbReference type="PROSITE" id="PS00622">
    <property type="entry name" value="HTH_LUXR_1"/>
    <property type="match status" value="1"/>
</dbReference>
<feature type="region of interest" description="Disordered" evidence="3">
    <location>
        <begin position="194"/>
        <end position="228"/>
    </location>
</feature>
<sequence length="1102" mass="114040">MTFVLHGRTPHTAALDTLVRAAARGHGGAVVLIGDIGTGKSALLDAAAETAKDLRPPHATDGQTGTGLPAPRDTGGESGTALSAPRDAGAGATAGLRVLRGADGQAGTRLPAPRDAGGESGTGLCVPRDAGVGLRVLRGAEPEAGTGPHVPCGADGQAGTGLPAPRDAGDGSGTGPCVPRGAGVGVRVLRGAEPEAGTGPHVPCGADGQAGTRLPAPRDAGGESGTGLCVPRDAGVGVRVVRGAGVESEARLPYAGLHVVLREALHLAGRLPPHQADALRRAVHGSAADPAVPGDYDRFLVGAAALGLLGELADEQPLIVLVDDAHWLDQESADALLFAARRLAAEPVAIVFAARDGSADFDAPGLPVHRLEPLDDDAGAALLDRHAPGLTPAVRRRLLRQAAGNPLALVELAAALTPGLRTEADLLDDHEIAVLPASWRVRRLYDERIGTLPAATRTLLTLAAADDTGDPALVLRAGRELGALPEDLEPAEHAGLIHLTPTHLAFHHPLARAAAYHGATLGRRNAAHHALAAALPESDRDRQTWHLAAATVGHDAAVADRLEEAAEHFRARGGRATVATAYRRAAQLTEDPRLRAHRLTQAALAAAEAGRPETAAALAEAAAPYADGPAVTARLASIRATVEHTAGRPDAARLILVEAARATAPHDPDTAAGILFEAVAAAWDTPDPAGATTGILDTLAGLDFGAGPAHTGALALHHLATKNPEAGHPLLRRFTDGTRAAGGTRPLADETRLQGWDMLLGDYRGVHDRAEILERRAREQGAIGTLPTLLLRLARCRLFLGRHEHAHRTAVEGLDIARSTANHHHEAMLHGVLAVLAAIDGDEDGYRAAARHAGAGGGPAVWTACAEALLDLGRGRHETALTRLTDIADGPRAHVAVAIHGLADHVEAAARLGRPDEARRTAERFAAWAHGTGTPWARAVALRCRALLAADDTAGDLYRSALEAHRGDGRPFEGARTELLYGEWLRRNRQRAAARTHLTAALTAFETLRAGPWHHRAAAELRAVGAPAAGPVGTGDPTDATARLTPQELHVARLAATGLSNRDIGARLFLSPRTVGYHLSNAYPKLGITSRAALGTLDWPST</sequence>
<dbReference type="CDD" id="cd06170">
    <property type="entry name" value="LuxR_C_like"/>
    <property type="match status" value="1"/>
</dbReference>
<dbReference type="GO" id="GO:0004016">
    <property type="term" value="F:adenylate cyclase activity"/>
    <property type="evidence" value="ECO:0007669"/>
    <property type="project" value="TreeGrafter"/>
</dbReference>
<dbReference type="GO" id="GO:0006355">
    <property type="term" value="P:regulation of DNA-templated transcription"/>
    <property type="evidence" value="ECO:0007669"/>
    <property type="project" value="InterPro"/>
</dbReference>
<evidence type="ECO:0000256" key="3">
    <source>
        <dbReference type="SAM" id="MobiDB-lite"/>
    </source>
</evidence>
<reference evidence="5 6" key="1">
    <citation type="submission" date="2017-03" db="EMBL/GenBank/DDBJ databases">
        <title>Draft genome sequence of Streptomyces scabrisporus NF3, endophyte isolated from Amphipterygium adstringens.</title>
        <authorList>
            <person name="Vazquez M."/>
            <person name="Ceapa C.D."/>
            <person name="Rodriguez Luna D."/>
            <person name="Sanchez Esquivel S."/>
        </authorList>
    </citation>
    <scope>NUCLEOTIDE SEQUENCE [LARGE SCALE GENOMIC DNA]</scope>
    <source>
        <strain evidence="5 6">NF3</strain>
    </source>
</reference>
<dbReference type="PROSITE" id="PS50043">
    <property type="entry name" value="HTH_LUXR_2"/>
    <property type="match status" value="1"/>
</dbReference>
<name>A0A1T3NMP7_9ACTN</name>
<dbReference type="Proteomes" id="UP000190037">
    <property type="component" value="Unassembled WGS sequence"/>
</dbReference>
<dbReference type="GO" id="GO:0005524">
    <property type="term" value="F:ATP binding"/>
    <property type="evidence" value="ECO:0007669"/>
    <property type="project" value="UniProtKB-KW"/>
</dbReference>
<dbReference type="PANTHER" id="PTHR16305:SF35">
    <property type="entry name" value="TRANSCRIPTIONAL ACTIVATOR DOMAIN"/>
    <property type="match status" value="1"/>
</dbReference>
<gene>
    <name evidence="5" type="ORF">B4N89_37710</name>
</gene>
<evidence type="ECO:0000313" key="5">
    <source>
        <dbReference type="EMBL" id="OPC77970.1"/>
    </source>
</evidence>
<keyword evidence="1" id="KW-0547">Nucleotide-binding</keyword>
<feature type="region of interest" description="Disordered" evidence="3">
    <location>
        <begin position="52"/>
        <end position="90"/>
    </location>
</feature>
<accession>A0A1T3NMP7</accession>
<evidence type="ECO:0000313" key="6">
    <source>
        <dbReference type="Proteomes" id="UP000190037"/>
    </source>
</evidence>
<dbReference type="InterPro" id="IPR036388">
    <property type="entry name" value="WH-like_DNA-bd_sf"/>
</dbReference>
<dbReference type="GO" id="GO:0003677">
    <property type="term" value="F:DNA binding"/>
    <property type="evidence" value="ECO:0007669"/>
    <property type="project" value="InterPro"/>
</dbReference>
<dbReference type="InterPro" id="IPR000792">
    <property type="entry name" value="Tscrpt_reg_LuxR_C"/>
</dbReference>
<dbReference type="Pfam" id="PF00196">
    <property type="entry name" value="GerE"/>
    <property type="match status" value="1"/>
</dbReference>
<dbReference type="SUPFAM" id="SSF52540">
    <property type="entry name" value="P-loop containing nucleoside triphosphate hydrolases"/>
    <property type="match status" value="1"/>
</dbReference>
<keyword evidence="6" id="KW-1185">Reference proteome</keyword>
<dbReference type="AlphaFoldDB" id="A0A1T3NMP7"/>
<keyword evidence="2" id="KW-0067">ATP-binding</keyword>